<evidence type="ECO:0000256" key="1">
    <source>
        <dbReference type="ARBA" id="ARBA00009356"/>
    </source>
</evidence>
<keyword evidence="3 6" id="KW-0687">Ribonucleoprotein</keyword>
<dbReference type="InterPro" id="IPR000702">
    <property type="entry name" value="Ribosomal_uL6-like"/>
</dbReference>
<dbReference type="GO" id="GO:0002181">
    <property type="term" value="P:cytoplasmic translation"/>
    <property type="evidence" value="ECO:0007669"/>
    <property type="project" value="TreeGrafter"/>
</dbReference>
<proteinExistence type="inferred from homology"/>
<dbReference type="GO" id="GO:0003735">
    <property type="term" value="F:structural constituent of ribosome"/>
    <property type="evidence" value="ECO:0007669"/>
    <property type="project" value="UniProtKB-UniRule"/>
</dbReference>
<gene>
    <name evidence="9" type="ORF">OP10G_0595</name>
</gene>
<evidence type="ECO:0000259" key="8">
    <source>
        <dbReference type="Pfam" id="PF00347"/>
    </source>
</evidence>
<dbReference type="KEGG" id="fgi:OP10G_0595"/>
<dbReference type="InterPro" id="IPR002358">
    <property type="entry name" value="Ribosomal_uL6_CS"/>
</dbReference>
<dbReference type="Pfam" id="PF00347">
    <property type="entry name" value="Ribosomal_L6"/>
    <property type="match status" value="2"/>
</dbReference>
<dbReference type="GO" id="GO:0022625">
    <property type="term" value="C:cytosolic large ribosomal subunit"/>
    <property type="evidence" value="ECO:0007669"/>
    <property type="project" value="UniProtKB-UniRule"/>
</dbReference>
<reference evidence="9 10" key="1">
    <citation type="journal article" date="2014" name="PLoS ONE">
        <title>The first complete genome sequence of the class fimbriimonadia in the phylum armatimonadetes.</title>
        <authorList>
            <person name="Hu Z.Y."/>
            <person name="Wang Y.Z."/>
            <person name="Im W.T."/>
            <person name="Wang S.Y."/>
            <person name="Zhao G.P."/>
            <person name="Zheng H.J."/>
            <person name="Quan Z.X."/>
        </authorList>
    </citation>
    <scope>NUCLEOTIDE SEQUENCE [LARGE SCALE GENOMIC DNA]</scope>
    <source>
        <strain evidence="9">Gsoil 348</strain>
    </source>
</reference>
<dbReference type="Gene3D" id="3.90.930.12">
    <property type="entry name" value="Ribosomal protein L6, alpha-beta domain"/>
    <property type="match status" value="2"/>
</dbReference>
<dbReference type="InterPro" id="IPR036789">
    <property type="entry name" value="Ribosomal_uL6-like_a/b-dom_sf"/>
</dbReference>
<protein>
    <recommendedName>
        <fullName evidence="4 5">50S ribosomal protein L6</fullName>
    </recommendedName>
</protein>
<feature type="domain" description="Large ribosomal subunit protein uL6 alpha-beta" evidence="8">
    <location>
        <begin position="78"/>
        <end position="157"/>
    </location>
</feature>
<evidence type="ECO:0000313" key="10">
    <source>
        <dbReference type="Proteomes" id="UP000027982"/>
    </source>
</evidence>
<dbReference type="InterPro" id="IPR020040">
    <property type="entry name" value="Ribosomal_uL6_a/b-dom"/>
</dbReference>
<dbReference type="PANTHER" id="PTHR11655:SF14">
    <property type="entry name" value="LARGE RIBOSOMAL SUBUNIT PROTEIN UL6M"/>
    <property type="match status" value="1"/>
</dbReference>
<dbReference type="PRINTS" id="PR00059">
    <property type="entry name" value="RIBOSOMALL6"/>
</dbReference>
<dbReference type="eggNOG" id="COG0097">
    <property type="taxonomic scope" value="Bacteria"/>
</dbReference>
<dbReference type="PIRSF" id="PIRSF002162">
    <property type="entry name" value="Ribosomal_L6"/>
    <property type="match status" value="1"/>
</dbReference>
<dbReference type="FunFam" id="3.90.930.12:FF:000001">
    <property type="entry name" value="50S ribosomal protein L6"/>
    <property type="match status" value="1"/>
</dbReference>
<dbReference type="HOGENOM" id="CLU_065464_1_2_0"/>
<dbReference type="SUPFAM" id="SSF56053">
    <property type="entry name" value="Ribosomal protein L6"/>
    <property type="match status" value="2"/>
</dbReference>
<evidence type="ECO:0000313" key="9">
    <source>
        <dbReference type="EMBL" id="AIE83963.1"/>
    </source>
</evidence>
<evidence type="ECO:0000256" key="6">
    <source>
        <dbReference type="RuleBase" id="RU003869"/>
    </source>
</evidence>
<dbReference type="PANTHER" id="PTHR11655">
    <property type="entry name" value="60S/50S RIBOSOMAL PROTEIN L6/L9"/>
    <property type="match status" value="1"/>
</dbReference>
<accession>A0A068NK54</accession>
<dbReference type="InterPro" id="IPR019906">
    <property type="entry name" value="Ribosomal_uL6_bac-type"/>
</dbReference>
<comment type="function">
    <text evidence="7">This protein binds to the 23S rRNA, and is important in its secondary structure. It is located near the subunit interface in the base of the L7/L12 stalk, and near the tRNA binding site of the peptidyltransferase center.</text>
</comment>
<dbReference type="AlphaFoldDB" id="A0A068NK54"/>
<name>A0A068NK54_FIMGI</name>
<evidence type="ECO:0000256" key="2">
    <source>
        <dbReference type="ARBA" id="ARBA00022980"/>
    </source>
</evidence>
<keyword evidence="7" id="KW-0694">RNA-binding</keyword>
<evidence type="ECO:0000256" key="4">
    <source>
        <dbReference type="ARBA" id="ARBA00035454"/>
    </source>
</evidence>
<feature type="domain" description="Large ribosomal subunit protein uL6 alpha-beta" evidence="8">
    <location>
        <begin position="3"/>
        <end position="70"/>
    </location>
</feature>
<keyword evidence="10" id="KW-1185">Reference proteome</keyword>
<dbReference type="NCBIfam" id="TIGR03654">
    <property type="entry name" value="L6_bact"/>
    <property type="match status" value="1"/>
</dbReference>
<dbReference type="EMBL" id="CP007139">
    <property type="protein sequence ID" value="AIE83963.1"/>
    <property type="molecule type" value="Genomic_DNA"/>
</dbReference>
<dbReference type="Proteomes" id="UP000027982">
    <property type="component" value="Chromosome"/>
</dbReference>
<dbReference type="GO" id="GO:0019843">
    <property type="term" value="F:rRNA binding"/>
    <property type="evidence" value="ECO:0007669"/>
    <property type="project" value="UniProtKB-UniRule"/>
</dbReference>
<comment type="similarity">
    <text evidence="1 6">Belongs to the universal ribosomal protein uL6 family.</text>
</comment>
<evidence type="ECO:0000256" key="5">
    <source>
        <dbReference type="NCBIfam" id="TIGR03654"/>
    </source>
</evidence>
<dbReference type="PROSITE" id="PS00525">
    <property type="entry name" value="RIBOSOMAL_L6_1"/>
    <property type="match status" value="1"/>
</dbReference>
<evidence type="ECO:0000256" key="3">
    <source>
        <dbReference type="ARBA" id="ARBA00023274"/>
    </source>
</evidence>
<dbReference type="STRING" id="661478.OP10G_0595"/>
<keyword evidence="2 6" id="KW-0689">Ribosomal protein</keyword>
<organism evidence="9 10">
    <name type="scientific">Fimbriimonas ginsengisoli Gsoil 348</name>
    <dbReference type="NCBI Taxonomy" id="661478"/>
    <lineage>
        <taxon>Bacteria</taxon>
        <taxon>Bacillati</taxon>
        <taxon>Armatimonadota</taxon>
        <taxon>Fimbriimonadia</taxon>
        <taxon>Fimbriimonadales</taxon>
        <taxon>Fimbriimonadaceae</taxon>
        <taxon>Fimbriimonas</taxon>
    </lineage>
</organism>
<sequence>MTVSVDENTNEVAVKGPKGELRQPISRLLTLKQEENTLTLERPNNLREARSQHGLARTLISNMVDGVTKGHAKTLEVVGVGYRATLEGQNLLLNMGYSHPVRVEAPEGITFEVKADEKTRTQQIIVRGIDKALVGQMAADVRKVRKPEPYKGKGIRYQGEVIRLKAGKRAAAKK</sequence>
<evidence type="ECO:0000256" key="7">
    <source>
        <dbReference type="RuleBase" id="RU003870"/>
    </source>
</evidence>
<keyword evidence="7" id="KW-0699">rRNA-binding</keyword>